<accession>A0A1I0SFG1</accession>
<keyword evidence="1" id="KW-0732">Signal</keyword>
<proteinExistence type="predicted"/>
<name>A0A1I0SFG1_9BACT</name>
<feature type="chain" id="PRO_5011721340" description="Lipoprotein" evidence="1">
    <location>
        <begin position="20"/>
        <end position="108"/>
    </location>
</feature>
<dbReference type="AlphaFoldDB" id="A0A1I0SFG1"/>
<feature type="signal peptide" evidence="1">
    <location>
        <begin position="1"/>
        <end position="19"/>
    </location>
</feature>
<dbReference type="STRING" id="29529.SAMN04488122_6533"/>
<dbReference type="Proteomes" id="UP000199310">
    <property type="component" value="Unassembled WGS sequence"/>
</dbReference>
<dbReference type="RefSeq" id="WP_089903430.1">
    <property type="nucleotide sequence ID" value="NZ_FOJG01000002.1"/>
</dbReference>
<organism evidence="2 3">
    <name type="scientific">Chitinophaga arvensicola</name>
    <dbReference type="NCBI Taxonomy" id="29529"/>
    <lineage>
        <taxon>Bacteria</taxon>
        <taxon>Pseudomonadati</taxon>
        <taxon>Bacteroidota</taxon>
        <taxon>Chitinophagia</taxon>
        <taxon>Chitinophagales</taxon>
        <taxon>Chitinophagaceae</taxon>
        <taxon>Chitinophaga</taxon>
    </lineage>
</organism>
<reference evidence="3" key="1">
    <citation type="submission" date="2016-10" db="EMBL/GenBank/DDBJ databases">
        <authorList>
            <person name="Varghese N."/>
            <person name="Submissions S."/>
        </authorList>
    </citation>
    <scope>NUCLEOTIDE SEQUENCE [LARGE SCALE GENOMIC DNA]</scope>
    <source>
        <strain evidence="3">DSM 3695</strain>
    </source>
</reference>
<protein>
    <recommendedName>
        <fullName evidence="4">Lipoprotein</fullName>
    </recommendedName>
</protein>
<evidence type="ECO:0000313" key="2">
    <source>
        <dbReference type="EMBL" id="SEW55995.1"/>
    </source>
</evidence>
<dbReference type="OrthoDB" id="675887at2"/>
<evidence type="ECO:0000256" key="1">
    <source>
        <dbReference type="SAM" id="SignalP"/>
    </source>
</evidence>
<sequence>MKRILFVLTAALIIASCSNDPPAVSRYMSRNETLCNDPWGKALTTSTDTVAAWLNKQKITFVDVHIEGEIFAGAAHYTNCDTLTNRVITVNVFFADTAKARAAGFTGR</sequence>
<gene>
    <name evidence="2" type="ORF">SAMN04488122_6533</name>
</gene>
<keyword evidence="3" id="KW-1185">Reference proteome</keyword>
<evidence type="ECO:0008006" key="4">
    <source>
        <dbReference type="Google" id="ProtNLM"/>
    </source>
</evidence>
<evidence type="ECO:0000313" key="3">
    <source>
        <dbReference type="Proteomes" id="UP000199310"/>
    </source>
</evidence>
<dbReference type="PROSITE" id="PS51257">
    <property type="entry name" value="PROKAR_LIPOPROTEIN"/>
    <property type="match status" value="1"/>
</dbReference>
<dbReference type="EMBL" id="FOJG01000002">
    <property type="protein sequence ID" value="SEW55995.1"/>
    <property type="molecule type" value="Genomic_DNA"/>
</dbReference>